<protein>
    <submittedName>
        <fullName evidence="1">Uncharacterized protein</fullName>
    </submittedName>
</protein>
<organism evidence="1">
    <name type="scientific">Triticum urartu</name>
    <name type="common">Red wild einkorn</name>
    <name type="synonym">Crithodium urartu</name>
    <dbReference type="NCBI Taxonomy" id="4572"/>
    <lineage>
        <taxon>Eukaryota</taxon>
        <taxon>Viridiplantae</taxon>
        <taxon>Streptophyta</taxon>
        <taxon>Embryophyta</taxon>
        <taxon>Tracheophyta</taxon>
        <taxon>Spermatophyta</taxon>
        <taxon>Magnoliopsida</taxon>
        <taxon>Liliopsida</taxon>
        <taxon>Poales</taxon>
        <taxon>Poaceae</taxon>
        <taxon>BOP clade</taxon>
        <taxon>Pooideae</taxon>
        <taxon>Triticodae</taxon>
        <taxon>Triticeae</taxon>
        <taxon>Triticinae</taxon>
        <taxon>Triticum</taxon>
    </lineage>
</organism>
<name>M7ZZI1_TRIUA</name>
<reference evidence="1" key="1">
    <citation type="journal article" date="2013" name="Nature">
        <title>Draft genome of the wheat A-genome progenitor Triticum urartu.</title>
        <authorList>
            <person name="Ling H.Q."/>
            <person name="Zhao S."/>
            <person name="Liu D."/>
            <person name="Wang J."/>
            <person name="Sun H."/>
            <person name="Zhang C."/>
            <person name="Fan H."/>
            <person name="Li D."/>
            <person name="Dong L."/>
            <person name="Tao Y."/>
            <person name="Gao C."/>
            <person name="Wu H."/>
            <person name="Li Y."/>
            <person name="Cui Y."/>
            <person name="Guo X."/>
            <person name="Zheng S."/>
            <person name="Wang B."/>
            <person name="Yu K."/>
            <person name="Liang Q."/>
            <person name="Yang W."/>
            <person name="Lou X."/>
            <person name="Chen J."/>
            <person name="Feng M."/>
            <person name="Jian J."/>
            <person name="Zhang X."/>
            <person name="Luo G."/>
            <person name="Jiang Y."/>
            <person name="Liu J."/>
            <person name="Wang Z."/>
            <person name="Sha Y."/>
            <person name="Zhang B."/>
            <person name="Wu H."/>
            <person name="Tang D."/>
            <person name="Shen Q."/>
            <person name="Xue P."/>
            <person name="Zou S."/>
            <person name="Wang X."/>
            <person name="Liu X."/>
            <person name="Wang F."/>
            <person name="Yang Y."/>
            <person name="An X."/>
            <person name="Dong Z."/>
            <person name="Zhang K."/>
            <person name="Zhang X."/>
            <person name="Luo M.C."/>
            <person name="Dvorak J."/>
            <person name="Tong Y."/>
            <person name="Wang J."/>
            <person name="Yang H."/>
            <person name="Li Z."/>
            <person name="Wang D."/>
            <person name="Zhang A."/>
            <person name="Wang J."/>
        </authorList>
    </citation>
    <scope>NUCLEOTIDE SEQUENCE</scope>
</reference>
<evidence type="ECO:0000313" key="1">
    <source>
        <dbReference type="EMBL" id="EMS65457.1"/>
    </source>
</evidence>
<accession>M7ZZI1</accession>
<proteinExistence type="predicted"/>
<gene>
    <name evidence="1" type="ORF">TRIUR3_13660</name>
</gene>
<dbReference type="AlphaFoldDB" id="M7ZZI1"/>
<sequence length="138" mass="14417">MGLLAHTALQAAQPPTTRSGWIRQAEETVSSSSGATAPPTPAAGDRLIGEEWEKPGAPSSLLRGAARRLWAILAGGEAEGRHCVRPRRSRETVASPCLALLTRMEQVIDSGGTSHRSAHAPGTAAWPAAWKSAAIQGH</sequence>
<dbReference type="EMBL" id="KD044436">
    <property type="protein sequence ID" value="EMS65457.1"/>
    <property type="molecule type" value="Genomic_DNA"/>
</dbReference>